<dbReference type="Pfam" id="PF00480">
    <property type="entry name" value="ROK"/>
    <property type="match status" value="1"/>
</dbReference>
<evidence type="ECO:0000256" key="4">
    <source>
        <dbReference type="ARBA" id="ARBA00022741"/>
    </source>
</evidence>
<evidence type="ECO:0000313" key="10">
    <source>
        <dbReference type="EMBL" id="QHI96094.1"/>
    </source>
</evidence>
<evidence type="ECO:0000256" key="6">
    <source>
        <dbReference type="ARBA" id="ARBA00022833"/>
    </source>
</evidence>
<dbReference type="GO" id="GO:0005524">
    <property type="term" value="F:ATP binding"/>
    <property type="evidence" value="ECO:0007669"/>
    <property type="project" value="UniProtKB-KW"/>
</dbReference>
<dbReference type="SUPFAM" id="SSF53067">
    <property type="entry name" value="Actin-like ATPase domain"/>
    <property type="match status" value="1"/>
</dbReference>
<evidence type="ECO:0000256" key="5">
    <source>
        <dbReference type="ARBA" id="ARBA00022777"/>
    </source>
</evidence>
<proteinExistence type="predicted"/>
<evidence type="ECO:0000256" key="2">
    <source>
        <dbReference type="ARBA" id="ARBA00022679"/>
    </source>
</evidence>
<evidence type="ECO:0000256" key="9">
    <source>
        <dbReference type="ARBA" id="ARBA00049065"/>
    </source>
</evidence>
<evidence type="ECO:0000256" key="3">
    <source>
        <dbReference type="ARBA" id="ARBA00022723"/>
    </source>
</evidence>
<keyword evidence="5" id="KW-0418">Kinase</keyword>
<keyword evidence="2" id="KW-0808">Transferase</keyword>
<dbReference type="EC" id="2.7.1.59" evidence="1"/>
<dbReference type="PROSITE" id="PS01125">
    <property type="entry name" value="ROK"/>
    <property type="match status" value="1"/>
</dbReference>
<sequence>MSDPILCADVGGSFISMGVFTPGSALVREKQKRPTPTQDLEAFINAFREMSAPYPNLPLHIAIAGLSDPETGLCKAANIKAINGIKLREVLEKSLSRPVRVGNDADCFALAEAREGAAKGHSNIFGIILGTGTGGGLILNDKLIVGRGGYTGEWGHGPFIQDMQGKTPYFQCGCGLYGCLETIGNARGLEHLHHWHSKESLNSFDILSNAHRNEPAASKTVSLFISYLSSALAVAVNITGASIVPVGGGLSNDKALIKMLDEEVNRKLLYVPHSALVVPTQLGGDAGMIGASYLS</sequence>
<dbReference type="AlphaFoldDB" id="A0A6P1NHT8"/>
<accession>A0A6P1NHT8</accession>
<keyword evidence="6" id="KW-0862">Zinc</keyword>
<dbReference type="InterPro" id="IPR043129">
    <property type="entry name" value="ATPase_NBD"/>
</dbReference>
<dbReference type="Proteomes" id="UP000463975">
    <property type="component" value="Chromosome"/>
</dbReference>
<reference evidence="10 11" key="1">
    <citation type="submission" date="2020-01" db="EMBL/GenBank/DDBJ databases">
        <title>Genome sequencing of strain KACC 21507.</title>
        <authorList>
            <person name="Heo J."/>
            <person name="Kim S.-J."/>
            <person name="Kim J.-S."/>
            <person name="Hong S.-B."/>
            <person name="Kwon S.-W."/>
        </authorList>
    </citation>
    <scope>NUCLEOTIDE SEQUENCE [LARGE SCALE GENOMIC DNA]</scope>
    <source>
        <strain evidence="10 11">KACC 21507</strain>
    </source>
</reference>
<evidence type="ECO:0000256" key="1">
    <source>
        <dbReference type="ARBA" id="ARBA00012122"/>
    </source>
</evidence>
<dbReference type="GO" id="GO:0045127">
    <property type="term" value="F:N-acetylglucosamine kinase activity"/>
    <property type="evidence" value="ECO:0007669"/>
    <property type="project" value="UniProtKB-EC"/>
</dbReference>
<dbReference type="PANTHER" id="PTHR18964">
    <property type="entry name" value="ROK (REPRESSOR, ORF, KINASE) FAMILY"/>
    <property type="match status" value="1"/>
</dbReference>
<dbReference type="GO" id="GO:0046872">
    <property type="term" value="F:metal ion binding"/>
    <property type="evidence" value="ECO:0007669"/>
    <property type="project" value="UniProtKB-KW"/>
</dbReference>
<dbReference type="PANTHER" id="PTHR18964:SF162">
    <property type="entry name" value="N-ACETYL-D-GLUCOSAMINE KINASE"/>
    <property type="match status" value="1"/>
</dbReference>
<evidence type="ECO:0000256" key="8">
    <source>
        <dbReference type="ARBA" id="ARBA00023277"/>
    </source>
</evidence>
<organism evidence="10 11">
    <name type="scientific">Aristophania vespae</name>
    <dbReference type="NCBI Taxonomy" id="2697033"/>
    <lineage>
        <taxon>Bacteria</taxon>
        <taxon>Pseudomonadati</taxon>
        <taxon>Pseudomonadota</taxon>
        <taxon>Alphaproteobacteria</taxon>
        <taxon>Acetobacterales</taxon>
        <taxon>Acetobacteraceae</taxon>
        <taxon>Aristophania</taxon>
    </lineage>
</organism>
<gene>
    <name evidence="10" type="ORF">GT348_07455</name>
</gene>
<protein>
    <recommendedName>
        <fullName evidence="1">N-acetylglucosamine kinase</fullName>
        <ecNumber evidence="1">2.7.1.59</ecNumber>
    </recommendedName>
</protein>
<dbReference type="InterPro" id="IPR000600">
    <property type="entry name" value="ROK"/>
</dbReference>
<dbReference type="Gene3D" id="3.30.420.40">
    <property type="match status" value="2"/>
</dbReference>
<keyword evidence="4" id="KW-0547">Nucleotide-binding</keyword>
<keyword evidence="3" id="KW-0479">Metal-binding</keyword>
<dbReference type="InterPro" id="IPR049874">
    <property type="entry name" value="ROK_cs"/>
</dbReference>
<dbReference type="RefSeq" id="WP_160619167.1">
    <property type="nucleotide sequence ID" value="NZ_CP047652.1"/>
</dbReference>
<evidence type="ECO:0000256" key="7">
    <source>
        <dbReference type="ARBA" id="ARBA00022840"/>
    </source>
</evidence>
<keyword evidence="8" id="KW-0119">Carbohydrate metabolism</keyword>
<dbReference type="KEGG" id="bomb:GT348_07455"/>
<comment type="catalytic activity">
    <reaction evidence="9">
        <text>N-acetyl-D-glucosamine + ATP = N-acetyl-D-glucosamine 6-phosphate + ADP + H(+)</text>
        <dbReference type="Rhea" id="RHEA:17417"/>
        <dbReference type="ChEBI" id="CHEBI:15378"/>
        <dbReference type="ChEBI" id="CHEBI:30616"/>
        <dbReference type="ChEBI" id="CHEBI:57513"/>
        <dbReference type="ChEBI" id="CHEBI:456216"/>
        <dbReference type="ChEBI" id="CHEBI:506227"/>
        <dbReference type="EC" id="2.7.1.59"/>
    </reaction>
</comment>
<name>A0A6P1NHT8_9PROT</name>
<dbReference type="EMBL" id="CP047652">
    <property type="protein sequence ID" value="QHI96094.1"/>
    <property type="molecule type" value="Genomic_DNA"/>
</dbReference>
<evidence type="ECO:0000313" key="11">
    <source>
        <dbReference type="Proteomes" id="UP000463975"/>
    </source>
</evidence>
<keyword evidence="11" id="KW-1185">Reference proteome</keyword>
<keyword evidence="7" id="KW-0067">ATP-binding</keyword>